<evidence type="ECO:0000313" key="5">
    <source>
        <dbReference type="EMBL" id="BDS14691.1"/>
    </source>
</evidence>
<dbReference type="InterPro" id="IPR011059">
    <property type="entry name" value="Metal-dep_hydrolase_composite"/>
</dbReference>
<dbReference type="InterPro" id="IPR006680">
    <property type="entry name" value="Amidohydro-rel"/>
</dbReference>
<dbReference type="InterPro" id="IPR032466">
    <property type="entry name" value="Metal_Hydrolase"/>
</dbReference>
<dbReference type="RefSeq" id="WP_264789908.1">
    <property type="nucleotide sequence ID" value="NZ_AP026867.1"/>
</dbReference>
<keyword evidence="2" id="KW-0378">Hydrolase</keyword>
<sequence length="1012" mass="113141">MGLQKIAVVFLLSFWSFLTLAQVTFPKNGVYDEQEGHYAFTNATIYVSPQQKLENATLLIKKGKVVATGTDISVPKDAVTIDLKGKYIYPSFIDLSSNYGMPKPVGTKRKSSAPQMLSNKDGAYSWNEALKPEQDATTLFKVDEKGASDLRKLGFGTVLTHQMDGMARGTSALVLLGAEKEHDMIIKAQASAHYSFSKGTSKQNYPSSRMGAIALLRQTYYDGQWYAQTRTDETYNISLEKWNENQKLPQFFELNNRLDFLRADKLGDEFGVQYIIRGGGDEFLRLDAIKKTNAPVVLPLHFPKAYDVSDPYDAEEVGLMQMKYWELAPTNPARVAEAGIPFTFTARLTKDKKDFWKLARKAYQYGLKEEDLLKALTTTPAQLIKADELLGTLEKGKLANFIITSDNILKEKTIFYHNWIKGKPYVLKDLNAIDIRGKYELAIDQQRFELKVTGTAIAPELYLINPEDTSKKTKLKHSFVNNTLAFVFSPKKDSATKGTNVYRLSGAVSPNQWAGQATKFDGTWISWTAKRTGDIELKASKLPKLIKIEDLGEVFYPWSPYGYAKKDIPKKETVLIKNTTVWTGEKKGKLEGVDVLVQDGKIAKIAKKISASDAKVIEGTGKHLTAGIIDEHSHICINYGVNEGTQASSAEVRIGDVINSEDVNMYRQLAGGVTGAQLLHGSANPIGGQSAIIKFRWGSLPEAIKYENADGFIKFALGENVKQSNWGPNARVRFPQTRMGVEQVYEDHFTRAAEYGAALKAGKKVRKDLELDALLEIINQERFISCHSYVQSEITMLMRIAEKHQFTLNTFTHILEGYKIADKMKAHGAGASTFSDWWAYKYEVIDAIPYNAKILDDMGIVVAINSDDAEMGRRLNQEAAKGVKYGGMSEEAAWNMVTHNPAKLLHLDDKVGSIKVGKSADLVLWSDHPLSVYAKAEKTFVDGVCLFDHKKDEAKRQLIQQERNRLIQKMLKAKSEGAKTQPAIFQPKQHYHCGNTDCNKFIDFNVDVNGID</sequence>
<dbReference type="EMBL" id="AP026867">
    <property type="protein sequence ID" value="BDS14691.1"/>
    <property type="molecule type" value="Genomic_DNA"/>
</dbReference>
<feature type="domain" description="Amidohydrolase-related" evidence="4">
    <location>
        <begin position="853"/>
        <end position="940"/>
    </location>
</feature>
<dbReference type="PANTHER" id="PTHR11113:SF14">
    <property type="entry name" value="N-ACETYLGLUCOSAMINE-6-PHOSPHATE DEACETYLASE"/>
    <property type="match status" value="1"/>
</dbReference>
<dbReference type="PANTHER" id="PTHR11113">
    <property type="entry name" value="N-ACETYLGLUCOSAMINE-6-PHOSPHATE DEACETYLASE"/>
    <property type="match status" value="1"/>
</dbReference>
<dbReference type="Pfam" id="PF01979">
    <property type="entry name" value="Amidohydro_1"/>
    <property type="match status" value="1"/>
</dbReference>
<reference evidence="5" key="1">
    <citation type="submission" date="2022-09" db="EMBL/GenBank/DDBJ databases">
        <title>Aureispira anguillicida sp. nov., isolated from Leptocephalus of Japanese eel Anguilla japonica.</title>
        <authorList>
            <person name="Yuasa K."/>
            <person name="Mekata T."/>
            <person name="Ikunari K."/>
        </authorList>
    </citation>
    <scope>NUCLEOTIDE SEQUENCE</scope>
    <source>
        <strain evidence="5">EL160426</strain>
    </source>
</reference>
<feature type="chain" id="PRO_5037617215" evidence="3">
    <location>
        <begin position="22"/>
        <end position="1012"/>
    </location>
</feature>
<evidence type="ECO:0000256" key="1">
    <source>
        <dbReference type="ARBA" id="ARBA00010716"/>
    </source>
</evidence>
<proteinExistence type="inferred from homology"/>
<organism evidence="5 6">
    <name type="scientific">Aureispira anguillae</name>
    <dbReference type="NCBI Taxonomy" id="2864201"/>
    <lineage>
        <taxon>Bacteria</taxon>
        <taxon>Pseudomonadati</taxon>
        <taxon>Bacteroidota</taxon>
        <taxon>Saprospiria</taxon>
        <taxon>Saprospirales</taxon>
        <taxon>Saprospiraceae</taxon>
        <taxon>Aureispira</taxon>
    </lineage>
</organism>
<dbReference type="Proteomes" id="UP001060919">
    <property type="component" value="Chromosome"/>
</dbReference>
<dbReference type="Gene3D" id="2.30.40.10">
    <property type="entry name" value="Urease, subunit C, domain 1"/>
    <property type="match status" value="2"/>
</dbReference>
<keyword evidence="6" id="KW-1185">Reference proteome</keyword>
<dbReference type="Gene3D" id="3.20.20.140">
    <property type="entry name" value="Metal-dependent hydrolases"/>
    <property type="match status" value="2"/>
</dbReference>
<evidence type="ECO:0000256" key="2">
    <source>
        <dbReference type="ARBA" id="ARBA00022801"/>
    </source>
</evidence>
<comment type="similarity">
    <text evidence="1">Belongs to the metallo-dependent hydrolases superfamily. NagA family.</text>
</comment>
<evidence type="ECO:0000259" key="4">
    <source>
        <dbReference type="Pfam" id="PF01979"/>
    </source>
</evidence>
<dbReference type="SUPFAM" id="SSF51556">
    <property type="entry name" value="Metallo-dependent hydrolases"/>
    <property type="match status" value="1"/>
</dbReference>
<protein>
    <submittedName>
        <fullName evidence="5">Amidohydrolase family protein</fullName>
    </submittedName>
</protein>
<keyword evidence="3" id="KW-0732">Signal</keyword>
<dbReference type="SUPFAM" id="SSF51338">
    <property type="entry name" value="Composite domain of metallo-dependent hydrolases"/>
    <property type="match status" value="2"/>
</dbReference>
<evidence type="ECO:0000313" key="6">
    <source>
        <dbReference type="Proteomes" id="UP001060919"/>
    </source>
</evidence>
<feature type="signal peptide" evidence="3">
    <location>
        <begin position="1"/>
        <end position="21"/>
    </location>
</feature>
<dbReference type="KEGG" id="aup:AsAng_0054720"/>
<gene>
    <name evidence="5" type="ORF">AsAng_0054720</name>
</gene>
<dbReference type="AlphaFoldDB" id="A0A916DVS2"/>
<accession>A0A916DVS2</accession>
<dbReference type="GO" id="GO:0006046">
    <property type="term" value="P:N-acetylglucosamine catabolic process"/>
    <property type="evidence" value="ECO:0007669"/>
    <property type="project" value="TreeGrafter"/>
</dbReference>
<dbReference type="GO" id="GO:0008448">
    <property type="term" value="F:N-acetylglucosamine-6-phosphate deacetylase activity"/>
    <property type="evidence" value="ECO:0007669"/>
    <property type="project" value="TreeGrafter"/>
</dbReference>
<evidence type="ECO:0000256" key="3">
    <source>
        <dbReference type="SAM" id="SignalP"/>
    </source>
</evidence>
<name>A0A916DVS2_9BACT</name>